<dbReference type="PROSITE" id="PS00028">
    <property type="entry name" value="ZINC_FINGER_C2H2_1"/>
    <property type="match status" value="1"/>
</dbReference>
<protein>
    <recommendedName>
        <fullName evidence="3">C2H2-type domain-containing protein</fullName>
    </recommendedName>
</protein>
<feature type="compositionally biased region" description="Polar residues" evidence="2">
    <location>
        <begin position="43"/>
        <end position="56"/>
    </location>
</feature>
<dbReference type="AlphaFoldDB" id="W3WHC4"/>
<sequence>MEHFNVDMSLEYDEDEFNSFGSQLSSASSARSFSTAPSCVPITPQSGRSSPQQHTASMSFTSISDYNFTPPGSSMDGYFPSNVKSEFRPRDMEPSTPSKKSTVSPYNMNFEQSAFLNSTLPCYEHMMDFQPPGLEYSFSDQMPTSPFDHRPPPYSTHHSGPDNGALWLCPSQSSFAYSEKLSSPQSTTLCLKSLSLQEGSSAPSPYVSSNLRRQVAIDDVQQKSSLLHRVQNGGRVGKKGKRTGTMGSQITTVPPSKFKCEYPECANEKAYKRAEHLKRHWTTKHNPDVELHHCPFCDRSFNRSDNFTPHLFLHVDPVQSGPKRTKYHPDAKRVYEAEMLRKKRRDGGKKQSV</sequence>
<evidence type="ECO:0000256" key="2">
    <source>
        <dbReference type="SAM" id="MobiDB-lite"/>
    </source>
</evidence>
<dbReference type="OrthoDB" id="10018191at2759"/>
<dbReference type="Gene3D" id="3.30.160.60">
    <property type="entry name" value="Classic Zinc Finger"/>
    <property type="match status" value="1"/>
</dbReference>
<evidence type="ECO:0000313" key="5">
    <source>
        <dbReference type="Proteomes" id="UP000030651"/>
    </source>
</evidence>
<dbReference type="InterPro" id="IPR013087">
    <property type="entry name" value="Znf_C2H2_type"/>
</dbReference>
<keyword evidence="1" id="KW-0862">Zinc</keyword>
<accession>W3WHC4</accession>
<dbReference type="SMART" id="SM00355">
    <property type="entry name" value="ZnF_C2H2"/>
    <property type="match status" value="2"/>
</dbReference>
<dbReference type="KEGG" id="pfy:PFICI_14883"/>
<keyword evidence="5" id="KW-1185">Reference proteome</keyword>
<evidence type="ECO:0000313" key="4">
    <source>
        <dbReference type="EMBL" id="ETS73278.1"/>
    </source>
</evidence>
<feature type="domain" description="C2H2-type" evidence="3">
    <location>
        <begin position="292"/>
        <end position="319"/>
    </location>
</feature>
<dbReference type="PROSITE" id="PS50157">
    <property type="entry name" value="ZINC_FINGER_C2H2_2"/>
    <property type="match status" value="1"/>
</dbReference>
<reference evidence="5" key="1">
    <citation type="journal article" date="2015" name="BMC Genomics">
        <title>Genomic and transcriptomic analysis of the endophytic fungus Pestalotiopsis fici reveals its lifestyle and high potential for synthesis of natural products.</title>
        <authorList>
            <person name="Wang X."/>
            <person name="Zhang X."/>
            <person name="Liu L."/>
            <person name="Xiang M."/>
            <person name="Wang W."/>
            <person name="Sun X."/>
            <person name="Che Y."/>
            <person name="Guo L."/>
            <person name="Liu G."/>
            <person name="Guo L."/>
            <person name="Wang C."/>
            <person name="Yin W.B."/>
            <person name="Stadler M."/>
            <person name="Zhang X."/>
            <person name="Liu X."/>
        </authorList>
    </citation>
    <scope>NUCLEOTIDE SEQUENCE [LARGE SCALE GENOMIC DNA]</scope>
    <source>
        <strain evidence="5">W106-1 / CGMCC3.15140</strain>
    </source>
</reference>
<organism evidence="4 5">
    <name type="scientific">Pestalotiopsis fici (strain W106-1 / CGMCC3.15140)</name>
    <dbReference type="NCBI Taxonomy" id="1229662"/>
    <lineage>
        <taxon>Eukaryota</taxon>
        <taxon>Fungi</taxon>
        <taxon>Dikarya</taxon>
        <taxon>Ascomycota</taxon>
        <taxon>Pezizomycotina</taxon>
        <taxon>Sordariomycetes</taxon>
        <taxon>Xylariomycetidae</taxon>
        <taxon>Amphisphaeriales</taxon>
        <taxon>Sporocadaceae</taxon>
        <taxon>Pestalotiopsis</taxon>
    </lineage>
</organism>
<dbReference type="EMBL" id="KI912122">
    <property type="protein sequence ID" value="ETS73278.1"/>
    <property type="molecule type" value="Genomic_DNA"/>
</dbReference>
<dbReference type="eggNOG" id="KOG1721">
    <property type="taxonomic scope" value="Eukaryota"/>
</dbReference>
<dbReference type="HOGENOM" id="CLU_064755_0_0_1"/>
<name>W3WHC4_PESFW</name>
<dbReference type="Proteomes" id="UP000030651">
    <property type="component" value="Unassembled WGS sequence"/>
</dbReference>
<dbReference type="GeneID" id="19279896"/>
<dbReference type="OMA" id="YPECANE"/>
<feature type="region of interest" description="Disordered" evidence="2">
    <location>
        <begin position="139"/>
        <end position="159"/>
    </location>
</feature>
<keyword evidence="1" id="KW-0863">Zinc-finger</keyword>
<dbReference type="RefSeq" id="XP_007841655.1">
    <property type="nucleotide sequence ID" value="XM_007843464.1"/>
</dbReference>
<dbReference type="GO" id="GO:0008270">
    <property type="term" value="F:zinc ion binding"/>
    <property type="evidence" value="ECO:0007669"/>
    <property type="project" value="UniProtKB-KW"/>
</dbReference>
<evidence type="ECO:0000256" key="1">
    <source>
        <dbReference type="PROSITE-ProRule" id="PRU00042"/>
    </source>
</evidence>
<feature type="region of interest" description="Disordered" evidence="2">
    <location>
        <begin position="33"/>
        <end position="56"/>
    </location>
</feature>
<keyword evidence="1" id="KW-0479">Metal-binding</keyword>
<dbReference type="InParanoid" id="W3WHC4"/>
<gene>
    <name evidence="4" type="ORF">PFICI_14883</name>
</gene>
<evidence type="ECO:0000259" key="3">
    <source>
        <dbReference type="PROSITE" id="PS50157"/>
    </source>
</evidence>
<dbReference type="STRING" id="1229662.W3WHC4"/>
<proteinExistence type="predicted"/>